<protein>
    <submittedName>
        <fullName evidence="1">Uncharacterized protein</fullName>
    </submittedName>
</protein>
<name>A0AAE1G784_PETCI</name>
<sequence length="147" mass="16598">MTPPPNTLINNLFYHLNNNFFLPHNNITPHRHKTLPHYRKPTHLDNNRPINNNSMPHLHADYRQCSASLLSRPSNSGNVTSLLLNISGGRGGGGNVVATYAPWPLLELFSVPMNDSPAYLPPHWIATPRDPRYIRGPHLTIYKAPEQ</sequence>
<keyword evidence="2" id="KW-1185">Reference proteome</keyword>
<comment type="caution">
    <text evidence="1">The sequence shown here is derived from an EMBL/GenBank/DDBJ whole genome shotgun (WGS) entry which is preliminary data.</text>
</comment>
<dbReference type="EMBL" id="JAWQEG010000691">
    <property type="protein sequence ID" value="KAK3886534.1"/>
    <property type="molecule type" value="Genomic_DNA"/>
</dbReference>
<evidence type="ECO:0000313" key="1">
    <source>
        <dbReference type="EMBL" id="KAK3886534.1"/>
    </source>
</evidence>
<organism evidence="1 2">
    <name type="scientific">Petrolisthes cinctipes</name>
    <name type="common">Flat porcelain crab</name>
    <dbReference type="NCBI Taxonomy" id="88211"/>
    <lineage>
        <taxon>Eukaryota</taxon>
        <taxon>Metazoa</taxon>
        <taxon>Ecdysozoa</taxon>
        <taxon>Arthropoda</taxon>
        <taxon>Crustacea</taxon>
        <taxon>Multicrustacea</taxon>
        <taxon>Malacostraca</taxon>
        <taxon>Eumalacostraca</taxon>
        <taxon>Eucarida</taxon>
        <taxon>Decapoda</taxon>
        <taxon>Pleocyemata</taxon>
        <taxon>Anomura</taxon>
        <taxon>Galatheoidea</taxon>
        <taxon>Porcellanidae</taxon>
        <taxon>Petrolisthes</taxon>
    </lineage>
</organism>
<proteinExistence type="predicted"/>
<reference evidence="1" key="1">
    <citation type="submission" date="2023-10" db="EMBL/GenBank/DDBJ databases">
        <title>Genome assemblies of two species of porcelain crab, Petrolisthes cinctipes and Petrolisthes manimaculis (Anomura: Porcellanidae).</title>
        <authorList>
            <person name="Angst P."/>
        </authorList>
    </citation>
    <scope>NUCLEOTIDE SEQUENCE</scope>
    <source>
        <strain evidence="1">PB745_01</strain>
        <tissue evidence="1">Gill</tissue>
    </source>
</reference>
<evidence type="ECO:0000313" key="2">
    <source>
        <dbReference type="Proteomes" id="UP001286313"/>
    </source>
</evidence>
<gene>
    <name evidence="1" type="ORF">Pcinc_009315</name>
</gene>
<accession>A0AAE1G784</accession>
<dbReference type="AlphaFoldDB" id="A0AAE1G784"/>
<dbReference type="Proteomes" id="UP001286313">
    <property type="component" value="Unassembled WGS sequence"/>
</dbReference>